<evidence type="ECO:0000256" key="2">
    <source>
        <dbReference type="ARBA" id="ARBA00010989"/>
    </source>
</evidence>
<dbReference type="PANTHER" id="PTHR10961:SF37">
    <property type="entry name" value="FAD DEPENDENT OXIDOREDUCTASE DOMAIN-CONTAINING PROTEIN"/>
    <property type="match status" value="1"/>
</dbReference>
<organism evidence="7 8">
    <name type="scientific">Mollisia scopiformis</name>
    <name type="common">Conifer needle endophyte fungus</name>
    <name type="synonym">Phialocephala scopiformis</name>
    <dbReference type="NCBI Taxonomy" id="149040"/>
    <lineage>
        <taxon>Eukaryota</taxon>
        <taxon>Fungi</taxon>
        <taxon>Dikarya</taxon>
        <taxon>Ascomycota</taxon>
        <taxon>Pezizomycotina</taxon>
        <taxon>Leotiomycetes</taxon>
        <taxon>Helotiales</taxon>
        <taxon>Mollisiaceae</taxon>
        <taxon>Mollisia</taxon>
    </lineage>
</organism>
<dbReference type="EMBL" id="KQ947404">
    <property type="protein sequence ID" value="KUJ24004.1"/>
    <property type="molecule type" value="Genomic_DNA"/>
</dbReference>
<dbReference type="PANTHER" id="PTHR10961">
    <property type="entry name" value="PEROXISOMAL SARCOSINE OXIDASE"/>
    <property type="match status" value="1"/>
</dbReference>
<feature type="domain" description="FAD dependent oxidoreductase" evidence="6">
    <location>
        <begin position="19"/>
        <end position="235"/>
    </location>
</feature>
<evidence type="ECO:0000313" key="8">
    <source>
        <dbReference type="Proteomes" id="UP000070700"/>
    </source>
</evidence>
<gene>
    <name evidence="7" type="ORF">LY89DRAFT_692838</name>
</gene>
<name>A0A194XVG7_MOLSC</name>
<comment type="similarity">
    <text evidence="2">Belongs to the MSOX/MTOX family.</text>
</comment>
<protein>
    <submittedName>
        <fullName evidence="7">FAD/NAD(P)-binding domain-containing protein</fullName>
    </submittedName>
</protein>
<dbReference type="InterPro" id="IPR036188">
    <property type="entry name" value="FAD/NAD-bd_sf"/>
</dbReference>
<evidence type="ECO:0000256" key="1">
    <source>
        <dbReference type="ARBA" id="ARBA00001974"/>
    </source>
</evidence>
<dbReference type="KEGG" id="psco:LY89DRAFT_692838"/>
<dbReference type="STRING" id="149040.A0A194XVG7"/>
<dbReference type="GeneID" id="28826325"/>
<dbReference type="InterPro" id="IPR045170">
    <property type="entry name" value="MTOX"/>
</dbReference>
<evidence type="ECO:0000256" key="4">
    <source>
        <dbReference type="ARBA" id="ARBA00022827"/>
    </source>
</evidence>
<evidence type="ECO:0000259" key="6">
    <source>
        <dbReference type="Pfam" id="PF01266"/>
    </source>
</evidence>
<keyword evidence="8" id="KW-1185">Reference proteome</keyword>
<dbReference type="OrthoDB" id="2219495at2759"/>
<reference evidence="7 8" key="1">
    <citation type="submission" date="2015-10" db="EMBL/GenBank/DDBJ databases">
        <title>Full genome of DAOMC 229536 Phialocephala scopiformis, a fungal endophyte of spruce producing the potent anti-insectan compound rugulosin.</title>
        <authorList>
            <consortium name="DOE Joint Genome Institute"/>
            <person name="Walker A.K."/>
            <person name="Frasz S.L."/>
            <person name="Seifert K.A."/>
            <person name="Miller J.D."/>
            <person name="Mondo S.J."/>
            <person name="Labutti K."/>
            <person name="Lipzen A."/>
            <person name="Dockter R."/>
            <person name="Kennedy M."/>
            <person name="Grigoriev I.V."/>
            <person name="Spatafora J.W."/>
        </authorList>
    </citation>
    <scope>NUCLEOTIDE SEQUENCE [LARGE SCALE GENOMIC DNA]</scope>
    <source>
        <strain evidence="7 8">CBS 120377</strain>
    </source>
</reference>
<evidence type="ECO:0000256" key="3">
    <source>
        <dbReference type="ARBA" id="ARBA00022630"/>
    </source>
</evidence>
<dbReference type="GO" id="GO:0050660">
    <property type="term" value="F:flavin adenine dinucleotide binding"/>
    <property type="evidence" value="ECO:0007669"/>
    <property type="project" value="InterPro"/>
</dbReference>
<dbReference type="InParanoid" id="A0A194XVG7"/>
<keyword evidence="3" id="KW-0285">Flavoprotein</keyword>
<dbReference type="GO" id="GO:0051698">
    <property type="term" value="F:saccharopine oxidase activity"/>
    <property type="evidence" value="ECO:0007669"/>
    <property type="project" value="TreeGrafter"/>
</dbReference>
<accession>A0A194XVG7</accession>
<dbReference type="Gene3D" id="3.50.50.60">
    <property type="entry name" value="FAD/NAD(P)-binding domain"/>
    <property type="match status" value="1"/>
</dbReference>
<proteinExistence type="inferred from homology"/>
<dbReference type="SUPFAM" id="SSF51905">
    <property type="entry name" value="FAD/NAD(P)-binding domain"/>
    <property type="match status" value="1"/>
</dbReference>
<keyword evidence="5" id="KW-0560">Oxidoreductase</keyword>
<comment type="cofactor">
    <cofactor evidence="1">
        <name>FAD</name>
        <dbReference type="ChEBI" id="CHEBI:57692"/>
    </cofactor>
</comment>
<evidence type="ECO:0000313" key="7">
    <source>
        <dbReference type="EMBL" id="KUJ24004.1"/>
    </source>
</evidence>
<keyword evidence="4" id="KW-0274">FAD</keyword>
<evidence type="ECO:0000256" key="5">
    <source>
        <dbReference type="ARBA" id="ARBA00023002"/>
    </source>
</evidence>
<dbReference type="InterPro" id="IPR006076">
    <property type="entry name" value="FAD-dep_OxRdtase"/>
</dbReference>
<sequence length="256" mass="27784">MNHQSPLGQRCKEPSWCLGTSVALHLIQKYPSAKVTLIDRTPFPSQVGASWDWKKVVRADYANLLYMELALEAMELWRSDPLYKPFYRESGLVWVDNKGFPQDIIDSYKKLNSTAKSRLIKAEEAKGLWDGIHADADYEGAGDMLLNESSGWAEASAALTKTIEHAVEAGVQYVGGDVEAVVFDDQGASTGVRTTKGDVLSASHIILATGATTAKLIADSVPKRPEMQVAGRVVAAAICTAMTILSDEEAESSFTS</sequence>
<dbReference type="Proteomes" id="UP000070700">
    <property type="component" value="Unassembled WGS sequence"/>
</dbReference>
<dbReference type="Pfam" id="PF01266">
    <property type="entry name" value="DAO"/>
    <property type="match status" value="1"/>
</dbReference>
<dbReference type="RefSeq" id="XP_018078359.1">
    <property type="nucleotide sequence ID" value="XM_018216599.1"/>
</dbReference>
<dbReference type="AlphaFoldDB" id="A0A194XVG7"/>
<dbReference type="Gene3D" id="3.30.9.10">
    <property type="entry name" value="D-Amino Acid Oxidase, subunit A, domain 2"/>
    <property type="match status" value="1"/>
</dbReference>
<dbReference type="GO" id="GO:0008115">
    <property type="term" value="F:sarcosine oxidase activity"/>
    <property type="evidence" value="ECO:0007669"/>
    <property type="project" value="TreeGrafter"/>
</dbReference>